<feature type="compositionally biased region" description="Low complexity" evidence="1">
    <location>
        <begin position="576"/>
        <end position="587"/>
    </location>
</feature>
<reference evidence="2" key="1">
    <citation type="journal article" date="2020" name="Stud. Mycol.">
        <title>101 Dothideomycetes genomes: a test case for predicting lifestyles and emergence of pathogens.</title>
        <authorList>
            <person name="Haridas S."/>
            <person name="Albert R."/>
            <person name="Binder M."/>
            <person name="Bloem J."/>
            <person name="Labutti K."/>
            <person name="Salamov A."/>
            <person name="Andreopoulos B."/>
            <person name="Baker S."/>
            <person name="Barry K."/>
            <person name="Bills G."/>
            <person name="Bluhm B."/>
            <person name="Cannon C."/>
            <person name="Castanera R."/>
            <person name="Culley D."/>
            <person name="Daum C."/>
            <person name="Ezra D."/>
            <person name="Gonzalez J."/>
            <person name="Henrissat B."/>
            <person name="Kuo A."/>
            <person name="Liang C."/>
            <person name="Lipzen A."/>
            <person name="Lutzoni F."/>
            <person name="Magnuson J."/>
            <person name="Mondo S."/>
            <person name="Nolan M."/>
            <person name="Ohm R."/>
            <person name="Pangilinan J."/>
            <person name="Park H.-J."/>
            <person name="Ramirez L."/>
            <person name="Alfaro M."/>
            <person name="Sun H."/>
            <person name="Tritt A."/>
            <person name="Yoshinaga Y."/>
            <person name="Zwiers L.-H."/>
            <person name="Turgeon B."/>
            <person name="Goodwin S."/>
            <person name="Spatafora J."/>
            <person name="Crous P."/>
            <person name="Grigoriev I."/>
        </authorList>
    </citation>
    <scope>NUCLEOTIDE SEQUENCE</scope>
    <source>
        <strain evidence="2">CBS 115976</strain>
    </source>
</reference>
<dbReference type="AlphaFoldDB" id="A0A6A6U716"/>
<keyword evidence="3" id="KW-1185">Reference proteome</keyword>
<feature type="compositionally biased region" description="Polar residues" evidence="1">
    <location>
        <begin position="316"/>
        <end position="343"/>
    </location>
</feature>
<feature type="compositionally biased region" description="Low complexity" evidence="1">
    <location>
        <begin position="288"/>
        <end position="300"/>
    </location>
</feature>
<dbReference type="EMBL" id="MU004238">
    <property type="protein sequence ID" value="KAF2666744.1"/>
    <property type="molecule type" value="Genomic_DNA"/>
</dbReference>
<protein>
    <submittedName>
        <fullName evidence="2">Uncharacterized protein</fullName>
    </submittedName>
</protein>
<dbReference type="Proteomes" id="UP000799302">
    <property type="component" value="Unassembled WGS sequence"/>
</dbReference>
<feature type="compositionally biased region" description="Polar residues" evidence="1">
    <location>
        <begin position="11"/>
        <end position="21"/>
    </location>
</feature>
<evidence type="ECO:0000313" key="3">
    <source>
        <dbReference type="Proteomes" id="UP000799302"/>
    </source>
</evidence>
<feature type="region of interest" description="Disordered" evidence="1">
    <location>
        <begin position="553"/>
        <end position="612"/>
    </location>
</feature>
<organism evidence="2 3">
    <name type="scientific">Microthyrium microscopicum</name>
    <dbReference type="NCBI Taxonomy" id="703497"/>
    <lineage>
        <taxon>Eukaryota</taxon>
        <taxon>Fungi</taxon>
        <taxon>Dikarya</taxon>
        <taxon>Ascomycota</taxon>
        <taxon>Pezizomycotina</taxon>
        <taxon>Dothideomycetes</taxon>
        <taxon>Dothideomycetes incertae sedis</taxon>
        <taxon>Microthyriales</taxon>
        <taxon>Microthyriaceae</taxon>
        <taxon>Microthyrium</taxon>
    </lineage>
</organism>
<gene>
    <name evidence="2" type="ORF">BT63DRAFT_415851</name>
</gene>
<sequence length="657" mass="73535">MSPNHPAFHINQSFQPNSHLPASSRIAQAPQPPVDSHHHPELGLTAAQINALNSYQRPSSAIDAISVDNHHQDSSDPLDFVDWAAELKRYEANGQAFNISDLPRIVAYNEAFDSFAGSVEKANLFLSRVLHTPELCNIDVQAEVKALGWDFHVANILLVLQQHHKVQFIMNESGQLDFNMPGTDQVNLGFPELNQYASSSGTMAAVGPHHTTTPDQSPADAHVVPGFMEDQPHQHWTDGHSGAQHGHRFDLNYAQDQTPAYGQMHNTGYHDQPGPSAYLPGPSHEGHLQSQGQHQASAQQSRVPQQPTSAAHHAPSNIQGNVPHQGAVGNQVSGPQQNDNGYMSDSDDRRAILQADFEEMNSLPQDQVSANYKNFVPSFQTLQEANDVLHQYSWRPAPLEHDDMPRNPTNDAYVLKYSKKFFKAMTNFSRFHDKTETKNKVNRLVSQKYHQNVLWARCIQMYHHVVELHSTGCFLMPSMDPTMEAKGNDYKVKPKALEDRNLSFKNRIREICFTLRTSKAACSDILDGGKMESVIVAPILAVRVKKENAANNGRKQETLEVGKETIKERKRKREQPASQVPAQAAPAHYTTTNNQPVPVYHGQPAQYQLPHHGSNQWMDHHDGTYDNAATMYDGDYFVNEGEETQGGPPYKTQRFQH</sequence>
<evidence type="ECO:0000256" key="1">
    <source>
        <dbReference type="SAM" id="MobiDB-lite"/>
    </source>
</evidence>
<feature type="region of interest" description="Disordered" evidence="1">
    <location>
        <begin position="11"/>
        <end position="40"/>
    </location>
</feature>
<feature type="region of interest" description="Disordered" evidence="1">
    <location>
        <begin position="638"/>
        <end position="657"/>
    </location>
</feature>
<feature type="compositionally biased region" description="Basic and acidic residues" evidence="1">
    <location>
        <begin position="553"/>
        <end position="567"/>
    </location>
</feature>
<feature type="region of interest" description="Disordered" evidence="1">
    <location>
        <begin position="259"/>
        <end position="346"/>
    </location>
</feature>
<proteinExistence type="predicted"/>
<name>A0A6A6U716_9PEZI</name>
<evidence type="ECO:0000313" key="2">
    <source>
        <dbReference type="EMBL" id="KAF2666744.1"/>
    </source>
</evidence>
<accession>A0A6A6U716</accession>